<reference evidence="3" key="1">
    <citation type="submission" date="2016-11" db="UniProtKB">
        <authorList>
            <consortium name="WormBaseParasite"/>
        </authorList>
    </citation>
    <scope>IDENTIFICATION</scope>
</reference>
<feature type="signal peptide" evidence="1">
    <location>
        <begin position="1"/>
        <end position="19"/>
    </location>
</feature>
<sequence>MTRVISLVLLFSLVLYVSSDQIVSGALQKIFPYAAVAKVNALTTNVNKQTTKPNAKAVITKWVPANWKAANAKVDATNKLSKQAYAQNKALTFIDFRYSLKKYINYLFTQAVSTKYLTQAEADNLRAMYWAADTKSVNNFTLTSQTFMAEAATKVKDPAGLKTKVTDLSGKFAAANPQDYTNLKWSLD</sequence>
<dbReference type="PANTHER" id="PTHR36946">
    <property type="entry name" value="PROTEIN CBG13897-RELATED"/>
    <property type="match status" value="1"/>
</dbReference>
<dbReference type="Proteomes" id="UP000095282">
    <property type="component" value="Unplaced"/>
</dbReference>
<keyword evidence="2" id="KW-1185">Reference proteome</keyword>
<evidence type="ECO:0000313" key="3">
    <source>
        <dbReference type="WBParaSite" id="Csp11.Scaffold630.g20949.t1"/>
    </source>
</evidence>
<feature type="chain" id="PRO_5009309706" evidence="1">
    <location>
        <begin position="20"/>
        <end position="188"/>
    </location>
</feature>
<dbReference type="eggNOG" id="ENOG502TDDV">
    <property type="taxonomic scope" value="Eukaryota"/>
</dbReference>
<keyword evidence="1" id="KW-0732">Signal</keyword>
<evidence type="ECO:0000313" key="2">
    <source>
        <dbReference type="Proteomes" id="UP000095282"/>
    </source>
</evidence>
<dbReference type="WBParaSite" id="Csp11.Scaffold630.g20949.t1">
    <property type="protein sequence ID" value="Csp11.Scaffold630.g20949.t1"/>
    <property type="gene ID" value="Csp11.Scaffold630.g20949"/>
</dbReference>
<protein>
    <submittedName>
        <fullName evidence="3">DUF148 domain-containing protein</fullName>
    </submittedName>
</protein>
<organism evidence="2 3">
    <name type="scientific">Caenorhabditis tropicalis</name>
    <dbReference type="NCBI Taxonomy" id="1561998"/>
    <lineage>
        <taxon>Eukaryota</taxon>
        <taxon>Metazoa</taxon>
        <taxon>Ecdysozoa</taxon>
        <taxon>Nematoda</taxon>
        <taxon>Chromadorea</taxon>
        <taxon>Rhabditida</taxon>
        <taxon>Rhabditina</taxon>
        <taxon>Rhabditomorpha</taxon>
        <taxon>Rhabditoidea</taxon>
        <taxon>Rhabditidae</taxon>
        <taxon>Peloderinae</taxon>
        <taxon>Caenorhabditis</taxon>
    </lineage>
</organism>
<dbReference type="PANTHER" id="PTHR36946:SF4">
    <property type="entry name" value="DUF148 DOMAIN-CONTAINING PROTEIN-RELATED"/>
    <property type="match status" value="1"/>
</dbReference>
<accession>A0A1I7UZP2</accession>
<dbReference type="AlphaFoldDB" id="A0A1I7UZP2"/>
<name>A0A1I7UZP2_9PELO</name>
<evidence type="ECO:0000256" key="1">
    <source>
        <dbReference type="SAM" id="SignalP"/>
    </source>
</evidence>
<proteinExistence type="predicted"/>